<evidence type="ECO:0000313" key="1">
    <source>
        <dbReference type="EMBL" id="SCC36859.1"/>
    </source>
</evidence>
<proteinExistence type="predicted"/>
<dbReference type="EMBL" id="FMBI01000030">
    <property type="protein sequence ID" value="SCC36859.1"/>
    <property type="molecule type" value="Genomic_DNA"/>
</dbReference>
<name>A0A1C4DZX3_BACTU</name>
<evidence type="ECO:0000313" key="2">
    <source>
        <dbReference type="Proteomes" id="UP000195991"/>
    </source>
</evidence>
<gene>
    <name evidence="1" type="ORF">BTT61001_02775</name>
</gene>
<reference evidence="1 2" key="1">
    <citation type="submission" date="2016-08" db="EMBL/GenBank/DDBJ databases">
        <authorList>
            <person name="Seilhamer J.J."/>
        </authorList>
    </citation>
    <scope>NUCLEOTIDE SEQUENCE [LARGE SCALE GENOMIC DNA]</scope>
    <source>
        <strain evidence="1 2">IEBC_T61001</strain>
    </source>
</reference>
<organism evidence="1 2">
    <name type="scientific">Bacillus thuringiensis</name>
    <dbReference type="NCBI Taxonomy" id="1428"/>
    <lineage>
        <taxon>Bacteria</taxon>
        <taxon>Bacillati</taxon>
        <taxon>Bacillota</taxon>
        <taxon>Bacilli</taxon>
        <taxon>Bacillales</taxon>
        <taxon>Bacillaceae</taxon>
        <taxon>Bacillus</taxon>
        <taxon>Bacillus cereus group</taxon>
    </lineage>
</organism>
<sequence>MDELSEITDEELPF</sequence>
<protein>
    <submittedName>
        <fullName evidence="1">Uncharacterized protein</fullName>
    </submittedName>
</protein>
<dbReference type="Proteomes" id="UP000195991">
    <property type="component" value="Unassembled WGS sequence"/>
</dbReference>
<accession>A0A1C4DZX3</accession>